<organism evidence="1 2">
    <name type="scientific">Cupriavidus metallidurans</name>
    <dbReference type="NCBI Taxonomy" id="119219"/>
    <lineage>
        <taxon>Bacteria</taxon>
        <taxon>Pseudomonadati</taxon>
        <taxon>Pseudomonadota</taxon>
        <taxon>Betaproteobacteria</taxon>
        <taxon>Burkholderiales</taxon>
        <taxon>Burkholderiaceae</taxon>
        <taxon>Cupriavidus</taxon>
    </lineage>
</organism>
<proteinExistence type="predicted"/>
<gene>
    <name evidence="1" type="ORF">DDF84_003545</name>
</gene>
<reference evidence="1 2" key="1">
    <citation type="submission" date="2019-03" db="EMBL/GenBank/DDBJ databases">
        <title>Comparative insights into the high quality Complete genome sequence of highly metal resistant Cupriavidus metallidurans strain BS1 isolated from a gold-copper mine.</title>
        <authorList>
            <person name="Mazhar H.S."/>
            <person name="Rensing C."/>
        </authorList>
    </citation>
    <scope>NUCLEOTIDE SEQUENCE [LARGE SCALE GENOMIC DNA]</scope>
    <source>
        <strain evidence="1 2">BS1</strain>
    </source>
</reference>
<name>A0A132HHQ5_9BURK</name>
<dbReference type="RefSeq" id="WP_024570693.1">
    <property type="nucleotide sequence ID" value="NZ_CP026544.1"/>
</dbReference>
<evidence type="ECO:0000313" key="1">
    <source>
        <dbReference type="EMBL" id="QBP08888.1"/>
    </source>
</evidence>
<dbReference type="EMBL" id="CP037900">
    <property type="protein sequence ID" value="QBP08888.1"/>
    <property type="molecule type" value="Genomic_DNA"/>
</dbReference>
<dbReference type="AlphaFoldDB" id="A0A132HHQ5"/>
<protein>
    <submittedName>
        <fullName evidence="1">Uncharacterized protein</fullName>
    </submittedName>
</protein>
<dbReference type="OrthoDB" id="8965108at2"/>
<accession>A0A132HHQ5</accession>
<dbReference type="Proteomes" id="UP000253772">
    <property type="component" value="Chromosome c1"/>
</dbReference>
<sequence>MSFTFLPPGDAFMPTMTERFAEAEKIEDRTARWTAQAEIALNTGDMYLVGLVLFKAIQEFGPEAFAAHSGEPLARLQRLWMPGVLTSPDQAERLYTHLGVTVGVEPFHAARLAGMPLDGASMH</sequence>
<evidence type="ECO:0000313" key="2">
    <source>
        <dbReference type="Proteomes" id="UP000253772"/>
    </source>
</evidence>